<keyword evidence="3" id="KW-0479">Metal-binding</keyword>
<evidence type="ECO:0000256" key="4">
    <source>
        <dbReference type="ARBA" id="ARBA00022801"/>
    </source>
</evidence>
<dbReference type="PANTHER" id="PTHR11409">
    <property type="entry name" value="ADENOSINE DEAMINASE"/>
    <property type="match status" value="1"/>
</dbReference>
<evidence type="ECO:0000259" key="8">
    <source>
        <dbReference type="Pfam" id="PF00962"/>
    </source>
</evidence>
<proteinExistence type="inferred from homology"/>
<dbReference type="InterPro" id="IPR032466">
    <property type="entry name" value="Metal_Hydrolase"/>
</dbReference>
<evidence type="ECO:0000256" key="3">
    <source>
        <dbReference type="ARBA" id="ARBA00022723"/>
    </source>
</evidence>
<evidence type="ECO:0000313" key="10">
    <source>
        <dbReference type="WBParaSite" id="L893_g25702.t1"/>
    </source>
</evidence>
<dbReference type="Pfam" id="PF00962">
    <property type="entry name" value="A_deaminase"/>
    <property type="match status" value="1"/>
</dbReference>
<dbReference type="GO" id="GO:0004000">
    <property type="term" value="F:adenosine deaminase activity"/>
    <property type="evidence" value="ECO:0007669"/>
    <property type="project" value="TreeGrafter"/>
</dbReference>
<evidence type="ECO:0000256" key="1">
    <source>
        <dbReference type="ARBA" id="ARBA00001947"/>
    </source>
</evidence>
<dbReference type="GO" id="GO:0046103">
    <property type="term" value="P:inosine biosynthetic process"/>
    <property type="evidence" value="ECO:0007669"/>
    <property type="project" value="TreeGrafter"/>
</dbReference>
<name>A0A1I7ZEW5_9BILA</name>
<evidence type="ECO:0000256" key="2">
    <source>
        <dbReference type="ARBA" id="ARBA00006676"/>
    </source>
</evidence>
<organism evidence="9 10">
    <name type="scientific">Steinernema glaseri</name>
    <dbReference type="NCBI Taxonomy" id="37863"/>
    <lineage>
        <taxon>Eukaryota</taxon>
        <taxon>Metazoa</taxon>
        <taxon>Ecdysozoa</taxon>
        <taxon>Nematoda</taxon>
        <taxon>Chromadorea</taxon>
        <taxon>Rhabditida</taxon>
        <taxon>Tylenchina</taxon>
        <taxon>Panagrolaimomorpha</taxon>
        <taxon>Strongyloidoidea</taxon>
        <taxon>Steinernematidae</taxon>
        <taxon>Steinernema</taxon>
    </lineage>
</organism>
<dbReference type="SUPFAM" id="SSF51556">
    <property type="entry name" value="Metallo-dependent hydrolases"/>
    <property type="match status" value="1"/>
</dbReference>
<reference evidence="10" key="1">
    <citation type="submission" date="2016-11" db="UniProtKB">
        <authorList>
            <consortium name="WormBaseParasite"/>
        </authorList>
    </citation>
    <scope>IDENTIFICATION</scope>
</reference>
<dbReference type="Proteomes" id="UP000095287">
    <property type="component" value="Unplaced"/>
</dbReference>
<comment type="similarity">
    <text evidence="2">Belongs to the metallo-dependent hydrolases superfamily. Adenosine and AMP deaminases family.</text>
</comment>
<keyword evidence="4" id="KW-0378">Hydrolase</keyword>
<dbReference type="InterPro" id="IPR001365">
    <property type="entry name" value="A_deaminase_dom"/>
</dbReference>
<evidence type="ECO:0000256" key="6">
    <source>
        <dbReference type="ARBA" id="ARBA00023080"/>
    </source>
</evidence>
<dbReference type="InterPro" id="IPR006330">
    <property type="entry name" value="Ado/ade_deaminase"/>
</dbReference>
<dbReference type="Gene3D" id="3.20.20.140">
    <property type="entry name" value="Metal-dependent hydrolases"/>
    <property type="match status" value="1"/>
</dbReference>
<accession>A0A1I7ZEW5</accession>
<dbReference type="GO" id="GO:0006154">
    <property type="term" value="P:adenosine catabolic process"/>
    <property type="evidence" value="ECO:0007669"/>
    <property type="project" value="TreeGrafter"/>
</dbReference>
<dbReference type="GO" id="GO:0046872">
    <property type="term" value="F:metal ion binding"/>
    <property type="evidence" value="ECO:0007669"/>
    <property type="project" value="UniProtKB-KW"/>
</dbReference>
<sequence>MLHPEAVLLATKRVIEEFAADGVIYLELRTTPKATPHMTKMDYVNAIVNGIKAATSGSCDIVVRVLLSIDRARGLKDAKDTVELLRTLVEQNEQLIVGLDLSGNPKVDGRQYIELLEEVRAMGLKVTLHLAELSDCVEELDSFIDFQPDRIGHGTFIHSHGNESTVRSIIAQRVPFEICLSSNQLCGSTKSIADSHCKTWRKIGNPVCLSTDDKGLMGTDLSNEYFIAAKAFDLTETDLIEGARTSLNAAFISHKDPALQDLHEKLDLFEENPQVLP</sequence>
<dbReference type="WBParaSite" id="L893_g25702.t1">
    <property type="protein sequence ID" value="L893_g25702.t1"/>
    <property type="gene ID" value="L893_g25702"/>
</dbReference>
<comment type="catalytic activity">
    <reaction evidence="7">
        <text>N(6)-methyl-AMP + H2O + H(+) = IMP + methylamine</text>
        <dbReference type="Rhea" id="RHEA:16001"/>
        <dbReference type="ChEBI" id="CHEBI:15377"/>
        <dbReference type="ChEBI" id="CHEBI:15378"/>
        <dbReference type="ChEBI" id="CHEBI:58053"/>
        <dbReference type="ChEBI" id="CHEBI:59338"/>
        <dbReference type="ChEBI" id="CHEBI:144842"/>
    </reaction>
    <physiologicalReaction direction="left-to-right" evidence="7">
        <dbReference type="Rhea" id="RHEA:16002"/>
    </physiologicalReaction>
</comment>
<keyword evidence="9" id="KW-1185">Reference proteome</keyword>
<evidence type="ECO:0000313" key="9">
    <source>
        <dbReference type="Proteomes" id="UP000095287"/>
    </source>
</evidence>
<evidence type="ECO:0000256" key="7">
    <source>
        <dbReference type="ARBA" id="ARBA00048787"/>
    </source>
</evidence>
<dbReference type="AlphaFoldDB" id="A0A1I7ZEW5"/>
<keyword evidence="5" id="KW-0862">Zinc</keyword>
<dbReference type="GO" id="GO:0009117">
    <property type="term" value="P:nucleotide metabolic process"/>
    <property type="evidence" value="ECO:0007669"/>
    <property type="project" value="UniProtKB-KW"/>
</dbReference>
<protein>
    <submittedName>
        <fullName evidence="10">A_deaminase domain-containing protein</fullName>
    </submittedName>
</protein>
<feature type="domain" description="Adenosine deaminase" evidence="8">
    <location>
        <begin position="3"/>
        <end position="256"/>
    </location>
</feature>
<comment type="cofactor">
    <cofactor evidence="1">
        <name>Zn(2+)</name>
        <dbReference type="ChEBI" id="CHEBI:29105"/>
    </cofactor>
</comment>
<dbReference type="PANTHER" id="PTHR11409:SF42">
    <property type="entry name" value="ADENOSINE DEAMINASE-LIKE PROTEIN"/>
    <property type="match status" value="1"/>
</dbReference>
<evidence type="ECO:0000256" key="5">
    <source>
        <dbReference type="ARBA" id="ARBA00022833"/>
    </source>
</evidence>
<keyword evidence="6" id="KW-0546">Nucleotide metabolism</keyword>